<dbReference type="Gene3D" id="3.40.50.970">
    <property type="match status" value="2"/>
</dbReference>
<dbReference type="SUPFAM" id="SSF52467">
    <property type="entry name" value="DHS-like NAD/FAD-binding domain"/>
    <property type="match status" value="1"/>
</dbReference>
<protein>
    <submittedName>
        <fullName evidence="7">Acetolactate synthase isozyme 1 large subunit</fullName>
        <ecNumber evidence="7">2.2.1.6</ecNumber>
    </submittedName>
</protein>
<dbReference type="InterPro" id="IPR029061">
    <property type="entry name" value="THDP-binding"/>
</dbReference>
<dbReference type="GO" id="GO:0009099">
    <property type="term" value="P:L-valine biosynthetic process"/>
    <property type="evidence" value="ECO:0007669"/>
    <property type="project" value="TreeGrafter"/>
</dbReference>
<evidence type="ECO:0000256" key="1">
    <source>
        <dbReference type="ARBA" id="ARBA00007812"/>
    </source>
</evidence>
<sequence length="578" mass="62746">MPITPEPIRMNGARALLHMLQLHGVTHVFGLPGETTIGWYKEWRAHSNIEFVLTRDERTASYAAEAYAKITGRPCVLEAPSPGVTHCTPGITEAFLSSVPVIFFSSDIPINQDKKHGLTGVDQTALYDSICKESFVITNVAEIPFLLRRAFRVATSGRPAPVHIRVPINIFDEEAELRDLYAEPEYSHYPAHRPVADHAKIRAAIDILLAAKNPAIVCGQGGLISGATDAITQLAERLQIPVGTTTPGKGTIPEDHPLALRVIGGRGGMEYSNDYVRDADTIFFIGTNTDSAATDHWTLYGDAHSKTFVHLDIAEAHIGNNFPVDVGLVGDARATLDYMLEILRTEYPTPNRAPLDLTRMKRTALDKVFNANIPMPEGTISPVKLSQALDALMPDNAIVTSEPGVSAIYPSALLTFRKAGRRYITNYSMGALGYAVPAGLGAAYAGDGPVISVTGDGSLGFVLGDMETIKRSGKNITIILTRNDSFGWIRGEAILLDDVDAPWSTDFGAVDYLKVAEGFGFETARITSEAEITPILSAAIANPGANFIEMRVPTQDQIVPFVPRWVRAARAKNLPHFY</sequence>
<dbReference type="PANTHER" id="PTHR18968">
    <property type="entry name" value="THIAMINE PYROPHOSPHATE ENZYMES"/>
    <property type="match status" value="1"/>
</dbReference>
<name>A0A0P1F1I1_9RHOB</name>
<dbReference type="AlphaFoldDB" id="A0A0P1F1I1"/>
<evidence type="ECO:0000256" key="3">
    <source>
        <dbReference type="RuleBase" id="RU362132"/>
    </source>
</evidence>
<comment type="similarity">
    <text evidence="1 3">Belongs to the TPP enzyme family.</text>
</comment>
<feature type="domain" description="Thiamine pyrophosphate enzyme central" evidence="4">
    <location>
        <begin position="201"/>
        <end position="337"/>
    </location>
</feature>
<dbReference type="InterPro" id="IPR011766">
    <property type="entry name" value="TPP_enzyme_TPP-bd"/>
</dbReference>
<organism evidence="7 8">
    <name type="scientific">Thalassobacter stenotrophicus</name>
    <dbReference type="NCBI Taxonomy" id="266809"/>
    <lineage>
        <taxon>Bacteria</taxon>
        <taxon>Pseudomonadati</taxon>
        <taxon>Pseudomonadota</taxon>
        <taxon>Alphaproteobacteria</taxon>
        <taxon>Rhodobacterales</taxon>
        <taxon>Roseobacteraceae</taxon>
        <taxon>Thalassobacter</taxon>
    </lineage>
</organism>
<dbReference type="Gene3D" id="3.40.50.1220">
    <property type="entry name" value="TPP-binding domain"/>
    <property type="match status" value="1"/>
</dbReference>
<feature type="domain" description="Thiamine pyrophosphate enzyme TPP-binding" evidence="5">
    <location>
        <begin position="415"/>
        <end position="549"/>
    </location>
</feature>
<dbReference type="EC" id="2.2.1.6" evidence="7"/>
<dbReference type="CDD" id="cd07035">
    <property type="entry name" value="TPP_PYR_POX_like"/>
    <property type="match status" value="1"/>
</dbReference>
<evidence type="ECO:0000259" key="4">
    <source>
        <dbReference type="Pfam" id="PF00205"/>
    </source>
</evidence>
<evidence type="ECO:0000313" key="7">
    <source>
        <dbReference type="EMBL" id="CUH61353.1"/>
    </source>
</evidence>
<feature type="domain" description="Thiamine pyrophosphate enzyme N-terminal TPP-binding" evidence="6">
    <location>
        <begin position="10"/>
        <end position="126"/>
    </location>
</feature>
<evidence type="ECO:0000259" key="5">
    <source>
        <dbReference type="Pfam" id="PF02775"/>
    </source>
</evidence>
<evidence type="ECO:0000256" key="2">
    <source>
        <dbReference type="ARBA" id="ARBA00023052"/>
    </source>
</evidence>
<dbReference type="Proteomes" id="UP000051298">
    <property type="component" value="Unassembled WGS sequence"/>
</dbReference>
<dbReference type="GO" id="GO:0005948">
    <property type="term" value="C:acetolactate synthase complex"/>
    <property type="evidence" value="ECO:0007669"/>
    <property type="project" value="TreeGrafter"/>
</dbReference>
<dbReference type="InterPro" id="IPR012001">
    <property type="entry name" value="Thiamin_PyroP_enz_TPP-bd_dom"/>
</dbReference>
<dbReference type="eggNOG" id="COG0028">
    <property type="taxonomic scope" value="Bacteria"/>
</dbReference>
<dbReference type="STRING" id="266809.PM03_12145"/>
<dbReference type="InterPro" id="IPR029035">
    <property type="entry name" value="DHS-like_NAD/FAD-binding_dom"/>
</dbReference>
<evidence type="ECO:0000313" key="8">
    <source>
        <dbReference type="Proteomes" id="UP000051298"/>
    </source>
</evidence>
<evidence type="ECO:0000259" key="6">
    <source>
        <dbReference type="Pfam" id="PF02776"/>
    </source>
</evidence>
<dbReference type="Pfam" id="PF02775">
    <property type="entry name" value="TPP_enzyme_C"/>
    <property type="match status" value="1"/>
</dbReference>
<dbReference type="GO" id="GO:0000287">
    <property type="term" value="F:magnesium ion binding"/>
    <property type="evidence" value="ECO:0007669"/>
    <property type="project" value="InterPro"/>
</dbReference>
<proteinExistence type="inferred from homology"/>
<dbReference type="RefSeq" id="WP_058124112.1">
    <property type="nucleotide sequence ID" value="NZ_CYRX01000031.1"/>
</dbReference>
<dbReference type="Pfam" id="PF02776">
    <property type="entry name" value="TPP_enzyme_N"/>
    <property type="match status" value="1"/>
</dbReference>
<dbReference type="Pfam" id="PF00205">
    <property type="entry name" value="TPP_enzyme_M"/>
    <property type="match status" value="1"/>
</dbReference>
<dbReference type="CDD" id="cd00568">
    <property type="entry name" value="TPP_enzymes"/>
    <property type="match status" value="1"/>
</dbReference>
<dbReference type="SUPFAM" id="SSF52518">
    <property type="entry name" value="Thiamin diphosphate-binding fold (THDP-binding)"/>
    <property type="match status" value="2"/>
</dbReference>
<dbReference type="PANTHER" id="PTHR18968:SF13">
    <property type="entry name" value="ACETOLACTATE SYNTHASE CATALYTIC SUBUNIT, MITOCHONDRIAL"/>
    <property type="match status" value="1"/>
</dbReference>
<dbReference type="GO" id="GO:0003984">
    <property type="term" value="F:acetolactate synthase activity"/>
    <property type="evidence" value="ECO:0007669"/>
    <property type="project" value="UniProtKB-EC"/>
</dbReference>
<accession>A0A0P1F1I1</accession>
<keyword evidence="2 3" id="KW-0786">Thiamine pyrophosphate</keyword>
<dbReference type="InterPro" id="IPR012000">
    <property type="entry name" value="Thiamin_PyroP_enz_cen_dom"/>
</dbReference>
<dbReference type="GO" id="GO:0009097">
    <property type="term" value="P:isoleucine biosynthetic process"/>
    <property type="evidence" value="ECO:0007669"/>
    <property type="project" value="TreeGrafter"/>
</dbReference>
<dbReference type="GO" id="GO:0050660">
    <property type="term" value="F:flavin adenine dinucleotide binding"/>
    <property type="evidence" value="ECO:0007669"/>
    <property type="project" value="TreeGrafter"/>
</dbReference>
<dbReference type="InterPro" id="IPR045229">
    <property type="entry name" value="TPP_enz"/>
</dbReference>
<keyword evidence="7" id="KW-0808">Transferase</keyword>
<reference evidence="7 8" key="1">
    <citation type="submission" date="2015-09" db="EMBL/GenBank/DDBJ databases">
        <authorList>
            <consortium name="Swine Surveillance"/>
        </authorList>
    </citation>
    <scope>NUCLEOTIDE SEQUENCE [LARGE SCALE GENOMIC DNA]</scope>
    <source>
        <strain evidence="7 8">CECT 5294</strain>
    </source>
</reference>
<dbReference type="EMBL" id="CYRX01000031">
    <property type="protein sequence ID" value="CUH61353.1"/>
    <property type="molecule type" value="Genomic_DNA"/>
</dbReference>
<dbReference type="GO" id="GO:0030976">
    <property type="term" value="F:thiamine pyrophosphate binding"/>
    <property type="evidence" value="ECO:0007669"/>
    <property type="project" value="InterPro"/>
</dbReference>
<gene>
    <name evidence="7" type="primary">ilvB_2</name>
    <name evidence="7" type="ORF">THS5294_02658</name>
</gene>